<proteinExistence type="predicted"/>
<protein>
    <submittedName>
        <fullName evidence="1">Uncharacterized protein</fullName>
    </submittedName>
</protein>
<keyword evidence="2" id="KW-1185">Reference proteome</keyword>
<name>A0AAV4UU17_CAEEX</name>
<evidence type="ECO:0000313" key="1">
    <source>
        <dbReference type="EMBL" id="GIY61269.1"/>
    </source>
</evidence>
<dbReference type="AlphaFoldDB" id="A0AAV4UU17"/>
<organism evidence="1 2">
    <name type="scientific">Caerostris extrusa</name>
    <name type="common">Bark spider</name>
    <name type="synonym">Caerostris bankana</name>
    <dbReference type="NCBI Taxonomy" id="172846"/>
    <lineage>
        <taxon>Eukaryota</taxon>
        <taxon>Metazoa</taxon>
        <taxon>Ecdysozoa</taxon>
        <taxon>Arthropoda</taxon>
        <taxon>Chelicerata</taxon>
        <taxon>Arachnida</taxon>
        <taxon>Araneae</taxon>
        <taxon>Araneomorphae</taxon>
        <taxon>Entelegynae</taxon>
        <taxon>Araneoidea</taxon>
        <taxon>Araneidae</taxon>
        <taxon>Caerostris</taxon>
    </lineage>
</organism>
<dbReference type="EMBL" id="BPLR01013446">
    <property type="protein sequence ID" value="GIY61269.1"/>
    <property type="molecule type" value="Genomic_DNA"/>
</dbReference>
<comment type="caution">
    <text evidence="1">The sequence shown here is derived from an EMBL/GenBank/DDBJ whole genome shotgun (WGS) entry which is preliminary data.</text>
</comment>
<gene>
    <name evidence="1" type="ORF">CEXT_674101</name>
</gene>
<evidence type="ECO:0000313" key="2">
    <source>
        <dbReference type="Proteomes" id="UP001054945"/>
    </source>
</evidence>
<sequence length="95" mass="11303">MFEKGLVPKRGGWDRIIYRQFSFEQKSIRARQTDSGLREVIKAACDQMHRLTRSSPFIGSFPEWLLNVVIMALQLKMKRNGDFFFFIEKLKYIQI</sequence>
<accession>A0AAV4UU17</accession>
<dbReference type="Proteomes" id="UP001054945">
    <property type="component" value="Unassembled WGS sequence"/>
</dbReference>
<reference evidence="1 2" key="1">
    <citation type="submission" date="2021-06" db="EMBL/GenBank/DDBJ databases">
        <title>Caerostris extrusa draft genome.</title>
        <authorList>
            <person name="Kono N."/>
            <person name="Arakawa K."/>
        </authorList>
    </citation>
    <scope>NUCLEOTIDE SEQUENCE [LARGE SCALE GENOMIC DNA]</scope>
</reference>